<evidence type="ECO:0000313" key="8">
    <source>
        <dbReference type="Proteomes" id="UP001162480"/>
    </source>
</evidence>
<sequence>MPKKRKRRPPSFQALNNISPPYAPPHIPFPVFRVGTVNVGTLKAVLHYTSSALTADEYSIISSPSSSISVISFKSLTLRRVRRSINTDTTPSSSTVQSLLSNTSSSQTTKSISSSQPLLTIKDTTVKLAPTTATISTAKSVPISTATSSLSLSTATTLPSTAVTNDKVTDTSTKQSTHSVTAKSTSAPPTPTTTNTPTTTTPGLTTPLMKVVEDNHRYYKSLIIQEELNKHWINMDDGPFSNHRVLSNNHRVAAPVKINFKFKFFGHTVVNLTIATGGFLYMSPFLHKWLTATQYIAPLMANFDTSIGKGSEIRILDTENMFVVHWKNVHLHDQKSSKDDSFNFQVILLKNGTIKFVYKKLPISPYFISSQNHPVKIGLSDAYYIDKKGDSGIVRIIYEYHRVTIDKAKIRQRTVVILTPLPTCNLAEDCQTCFTQKSNFSCRWCSTLQRCSNGIDWHRQSWIANNCNSVEIMKRKVKCPMKPIPVAAIIAVVIVLILCIALGAWCYYGYSHPTSQLGMWLMENRPSQVKAKMANMKFWKQSTPAGDKYRIESNA</sequence>
<evidence type="ECO:0000256" key="1">
    <source>
        <dbReference type="ARBA" id="ARBA00004479"/>
    </source>
</evidence>
<evidence type="ECO:0000256" key="4">
    <source>
        <dbReference type="ARBA" id="ARBA00022989"/>
    </source>
</evidence>
<gene>
    <name evidence="7" type="ORF">OCTVUL_1B009665</name>
</gene>
<keyword evidence="4 6" id="KW-1133">Transmembrane helix</keyword>
<feature type="compositionally biased region" description="Low complexity" evidence="5">
    <location>
        <begin position="192"/>
        <end position="205"/>
    </location>
</feature>
<dbReference type="GO" id="GO:0016020">
    <property type="term" value="C:membrane"/>
    <property type="evidence" value="ECO:0007669"/>
    <property type="project" value="UniProtKB-SubCell"/>
</dbReference>
<evidence type="ECO:0000256" key="2">
    <source>
        <dbReference type="ARBA" id="ARBA00022692"/>
    </source>
</evidence>
<dbReference type="PANTHER" id="PTHR13055:SF12">
    <property type="entry name" value="LD40707P"/>
    <property type="match status" value="1"/>
</dbReference>
<feature type="region of interest" description="Disordered" evidence="5">
    <location>
        <begin position="165"/>
        <end position="205"/>
    </location>
</feature>
<comment type="subcellular location">
    <subcellularLocation>
        <location evidence="1">Membrane</location>
        <topology evidence="1">Single-pass type I membrane protein</topology>
    </subcellularLocation>
</comment>
<name>A0AA36B415_OCTVU</name>
<feature type="compositionally biased region" description="Low complexity" evidence="5">
    <location>
        <begin position="89"/>
        <end position="115"/>
    </location>
</feature>
<proteinExistence type="predicted"/>
<keyword evidence="6" id="KW-0472">Membrane</keyword>
<keyword evidence="2 6" id="KW-0812">Transmembrane</keyword>
<evidence type="ECO:0000256" key="5">
    <source>
        <dbReference type="SAM" id="MobiDB-lite"/>
    </source>
</evidence>
<feature type="region of interest" description="Disordered" evidence="5">
    <location>
        <begin position="87"/>
        <end position="115"/>
    </location>
</feature>
<dbReference type="Proteomes" id="UP001162480">
    <property type="component" value="Chromosome 8"/>
</dbReference>
<feature type="transmembrane region" description="Helical" evidence="6">
    <location>
        <begin position="484"/>
        <end position="510"/>
    </location>
</feature>
<dbReference type="AlphaFoldDB" id="A0AA36B415"/>
<accession>A0AA36B415</accession>
<dbReference type="InterPro" id="IPR031152">
    <property type="entry name" value="PLXDC"/>
</dbReference>
<evidence type="ECO:0000256" key="3">
    <source>
        <dbReference type="ARBA" id="ARBA00022729"/>
    </source>
</evidence>
<keyword evidence="3" id="KW-0732">Signal</keyword>
<protein>
    <recommendedName>
        <fullName evidence="9">Plexin domain-containing protein 2</fullName>
    </recommendedName>
</protein>
<evidence type="ECO:0000313" key="7">
    <source>
        <dbReference type="EMBL" id="CAI9726776.1"/>
    </source>
</evidence>
<dbReference type="EMBL" id="OX597821">
    <property type="protein sequence ID" value="CAI9726776.1"/>
    <property type="molecule type" value="Genomic_DNA"/>
</dbReference>
<keyword evidence="8" id="KW-1185">Reference proteome</keyword>
<dbReference type="PANTHER" id="PTHR13055">
    <property type="entry name" value="TUMOR ENDOTHELIAL MARKER 7 RELATED"/>
    <property type="match status" value="1"/>
</dbReference>
<organism evidence="7 8">
    <name type="scientific">Octopus vulgaris</name>
    <name type="common">Common octopus</name>
    <dbReference type="NCBI Taxonomy" id="6645"/>
    <lineage>
        <taxon>Eukaryota</taxon>
        <taxon>Metazoa</taxon>
        <taxon>Spiralia</taxon>
        <taxon>Lophotrochozoa</taxon>
        <taxon>Mollusca</taxon>
        <taxon>Cephalopoda</taxon>
        <taxon>Coleoidea</taxon>
        <taxon>Octopodiformes</taxon>
        <taxon>Octopoda</taxon>
        <taxon>Incirrata</taxon>
        <taxon>Octopodidae</taxon>
        <taxon>Octopus</taxon>
    </lineage>
</organism>
<reference evidence="7" key="1">
    <citation type="submission" date="2023-08" db="EMBL/GenBank/DDBJ databases">
        <authorList>
            <person name="Alioto T."/>
            <person name="Alioto T."/>
            <person name="Gomez Garrido J."/>
        </authorList>
    </citation>
    <scope>NUCLEOTIDE SEQUENCE</scope>
</reference>
<evidence type="ECO:0008006" key="9">
    <source>
        <dbReference type="Google" id="ProtNLM"/>
    </source>
</evidence>
<feature type="compositionally biased region" description="Polar residues" evidence="5">
    <location>
        <begin position="165"/>
        <end position="187"/>
    </location>
</feature>
<evidence type="ECO:0000256" key="6">
    <source>
        <dbReference type="SAM" id="Phobius"/>
    </source>
</evidence>